<keyword evidence="3" id="KW-1185">Reference proteome</keyword>
<feature type="transmembrane region" description="Helical" evidence="1">
    <location>
        <begin position="41"/>
        <end position="63"/>
    </location>
</feature>
<comment type="caution">
    <text evidence="2">The sequence shown here is derived from an EMBL/GenBank/DDBJ whole genome shotgun (WGS) entry which is preliminary data.</text>
</comment>
<protein>
    <submittedName>
        <fullName evidence="2">Uncharacterized protein</fullName>
    </submittedName>
</protein>
<keyword evidence="1" id="KW-0472">Membrane</keyword>
<reference evidence="2 3" key="1">
    <citation type="submission" date="2022-01" db="EMBL/GenBank/DDBJ databases">
        <title>Whole genome-based taxonomy of the Shewanellaceae.</title>
        <authorList>
            <person name="Martin-Rodriguez A.J."/>
        </authorList>
    </citation>
    <scope>NUCLEOTIDE SEQUENCE [LARGE SCALE GENOMIC DNA]</scope>
    <source>
        <strain evidence="2 3">DSM 17177</strain>
    </source>
</reference>
<feature type="transmembrane region" description="Helical" evidence="1">
    <location>
        <begin position="98"/>
        <end position="121"/>
    </location>
</feature>
<feature type="transmembrane region" description="Helical" evidence="1">
    <location>
        <begin position="70"/>
        <end position="92"/>
    </location>
</feature>
<organism evidence="2 3">
    <name type="scientific">Shewanella surugensis</name>
    <dbReference type="NCBI Taxonomy" id="212020"/>
    <lineage>
        <taxon>Bacteria</taxon>
        <taxon>Pseudomonadati</taxon>
        <taxon>Pseudomonadota</taxon>
        <taxon>Gammaproteobacteria</taxon>
        <taxon>Alteromonadales</taxon>
        <taxon>Shewanellaceae</taxon>
        <taxon>Shewanella</taxon>
    </lineage>
</organism>
<evidence type="ECO:0000256" key="1">
    <source>
        <dbReference type="SAM" id="Phobius"/>
    </source>
</evidence>
<keyword evidence="1" id="KW-0812">Transmembrane</keyword>
<accession>A0ABT0L5E6</accession>
<evidence type="ECO:0000313" key="3">
    <source>
        <dbReference type="Proteomes" id="UP001203423"/>
    </source>
</evidence>
<evidence type="ECO:0000313" key="2">
    <source>
        <dbReference type="EMBL" id="MCL1122909.1"/>
    </source>
</evidence>
<keyword evidence="1" id="KW-1133">Transmembrane helix</keyword>
<dbReference type="RefSeq" id="WP_248938189.1">
    <property type="nucleotide sequence ID" value="NZ_JAKIKS010000001.1"/>
</dbReference>
<name>A0ABT0L5E6_9GAMM</name>
<dbReference type="EMBL" id="JAKIKS010000001">
    <property type="protein sequence ID" value="MCL1122909.1"/>
    <property type="molecule type" value="Genomic_DNA"/>
</dbReference>
<dbReference type="Proteomes" id="UP001203423">
    <property type="component" value="Unassembled WGS sequence"/>
</dbReference>
<gene>
    <name evidence="2" type="ORF">L2764_00040</name>
</gene>
<proteinExistence type="predicted"/>
<sequence>MYLFLIILSMLLTYIYARHQWHHKIIPQNSNDSLNTRCSYVWFHWFTYALRAQSLIMLCFGFIEIKLEEQALFGIVTQTLIGSVLFGLSFIILRANIYVWFLATLLTFNPLFWLENTLYYFEHKRLF</sequence>